<evidence type="ECO:0000256" key="8">
    <source>
        <dbReference type="ARBA" id="ARBA00022989"/>
    </source>
</evidence>
<dbReference type="EMBL" id="VDEP01000104">
    <property type="protein sequence ID" value="KAA1131385.1"/>
    <property type="molecule type" value="Genomic_DNA"/>
</dbReference>
<organism evidence="13 15">
    <name type="scientific">Puccinia graminis f. sp. tritici</name>
    <dbReference type="NCBI Taxonomy" id="56615"/>
    <lineage>
        <taxon>Eukaryota</taxon>
        <taxon>Fungi</taxon>
        <taxon>Dikarya</taxon>
        <taxon>Basidiomycota</taxon>
        <taxon>Pucciniomycotina</taxon>
        <taxon>Pucciniomycetes</taxon>
        <taxon>Pucciniales</taxon>
        <taxon>Pucciniaceae</taxon>
        <taxon>Puccinia</taxon>
    </lineage>
</organism>
<dbReference type="UniPathway" id="UPA00378"/>
<dbReference type="EMBL" id="VSWC01000131">
    <property type="protein sequence ID" value="KAA1081223.1"/>
    <property type="molecule type" value="Genomic_DNA"/>
</dbReference>
<dbReference type="PANTHER" id="PTHR21049">
    <property type="entry name" value="RIBOPHORIN I"/>
    <property type="match status" value="1"/>
</dbReference>
<evidence type="ECO:0000313" key="12">
    <source>
        <dbReference type="EMBL" id="KAA1081223.1"/>
    </source>
</evidence>
<evidence type="ECO:0000256" key="4">
    <source>
        <dbReference type="ARBA" id="ARBA00008905"/>
    </source>
</evidence>
<evidence type="ECO:0000256" key="7">
    <source>
        <dbReference type="ARBA" id="ARBA00022824"/>
    </source>
</evidence>
<dbReference type="Proteomes" id="UP000324748">
    <property type="component" value="Unassembled WGS sequence"/>
</dbReference>
<evidence type="ECO:0000256" key="10">
    <source>
        <dbReference type="RuleBase" id="RU361143"/>
    </source>
</evidence>
<dbReference type="AlphaFoldDB" id="A0A5B0S231"/>
<evidence type="ECO:0000256" key="9">
    <source>
        <dbReference type="ARBA" id="ARBA00023136"/>
    </source>
</evidence>
<dbReference type="Pfam" id="PF04597">
    <property type="entry name" value="Ribophorin_I"/>
    <property type="match status" value="1"/>
</dbReference>
<comment type="subcellular location">
    <subcellularLocation>
        <location evidence="2 10">Endoplasmic reticulum membrane</location>
        <topology evidence="2 10">Single-pass type I membrane protein</topology>
    </subcellularLocation>
</comment>
<accession>A0A5B0S231</accession>
<keyword evidence="8 10" id="KW-1133">Transmembrane helix</keyword>
<dbReference type="GO" id="GO:0008250">
    <property type="term" value="C:oligosaccharyltransferase complex"/>
    <property type="evidence" value="ECO:0007669"/>
    <property type="project" value="UniProtKB-UniRule"/>
</dbReference>
<comment type="similarity">
    <text evidence="4 10">Belongs to the OST1 family.</text>
</comment>
<evidence type="ECO:0000256" key="6">
    <source>
        <dbReference type="ARBA" id="ARBA00022729"/>
    </source>
</evidence>
<keyword evidence="6" id="KW-0732">Signal</keyword>
<dbReference type="Proteomes" id="UP000325313">
    <property type="component" value="Unassembled WGS sequence"/>
</dbReference>
<feature type="region of interest" description="Disordered" evidence="11">
    <location>
        <begin position="1"/>
        <end position="24"/>
    </location>
</feature>
<keyword evidence="5 10" id="KW-0812">Transmembrane</keyword>
<dbReference type="PANTHER" id="PTHR21049:SF0">
    <property type="entry name" value="DOLICHYL-DIPHOSPHOOLIGOSACCHARIDE--PROTEIN GLYCOSYLTRANSFERASE SUBUNIT 1"/>
    <property type="match status" value="1"/>
</dbReference>
<feature type="compositionally biased region" description="Pro residues" evidence="11">
    <location>
        <begin position="1"/>
        <end position="12"/>
    </location>
</feature>
<keyword evidence="13" id="KW-0808">Transferase</keyword>
<comment type="subunit">
    <text evidence="10">Component of the oligosaccharyltransferase (OST) complex.</text>
</comment>
<evidence type="ECO:0000313" key="13">
    <source>
        <dbReference type="EMBL" id="KAA1131385.1"/>
    </source>
</evidence>
<evidence type="ECO:0000256" key="5">
    <source>
        <dbReference type="ARBA" id="ARBA00022692"/>
    </source>
</evidence>
<keyword evidence="7 10" id="KW-0256">Endoplasmic reticulum</keyword>
<keyword evidence="14" id="KW-1185">Reference proteome</keyword>
<evidence type="ECO:0000256" key="1">
    <source>
        <dbReference type="ARBA" id="ARBA00002791"/>
    </source>
</evidence>
<evidence type="ECO:0000256" key="3">
    <source>
        <dbReference type="ARBA" id="ARBA00004922"/>
    </source>
</evidence>
<name>A0A5B0S231_PUCGR</name>
<dbReference type="GO" id="GO:0016740">
    <property type="term" value="F:transferase activity"/>
    <property type="evidence" value="ECO:0007669"/>
    <property type="project" value="UniProtKB-KW"/>
</dbReference>
<comment type="function">
    <text evidence="1 10">Subunit of the oligosaccharyl transferase (OST) complex that catalyzes the initial transfer of a defined glycan (Glc(3)Man(9)GlcNAc(2) in eukaryotes) from the lipid carrier dolichol-pyrophosphate to an asparagine residue within an Asn-X-Ser/Thr consensus motif in nascent polypeptide chains, the first step in protein N-glycosylation. N-glycosylation occurs cotranslationally and the complex associates with the Sec61 complex at the channel-forming translocon complex that mediates protein translocation across the endoplasmic reticulum (ER). All subunits are required for a maximal enzyme activity.</text>
</comment>
<sequence>MPGPSTPPPPPTASHHRHEHQKEKMRWKQFSLATIGLSASSWLASVSSDQVVLDLPQFAVPSSLPARVTNYLRTIDISGTITREQLILHLRRTQHDSMNWYLPVEPHRAANLSSMEIYEGKANKTGGPGNRGLKIEPMGYDSGKEIHVIEVEWPHPDNDEAVITINSHFLGLTSPRPKYLAQDEGAKQGLYWEGDLLAGFGALKGTLTDDAQVKIKVKTPTPRVFQKHAPSGFDVQQTSGSNQVTFTSKIDGAKLSDEPQVAHVHYFQPFPLMVIGNLTRLVEVSHWGNNVAIEDQIHLENRGPTLKGSFSRVVHHNAIYSRAPGATAHILTGLTLELPQGAMNPYYIDTIGNVSTSRFRPSMPSTATIGKNQPKFKKIKEAKSSKLELTPRYPIAGGWNYTFTLGYNLEAGRLLKIHEPGQYILKVPFFTNALDVPIDLANLRVRLPEGAFNIEVYTPFPVTELQDDLIDKTYLDTTGRPTISIKKLRCTEKHAEDIYITYFRPPIISLQKPLAIAGWMMALFVIAAGFRRFEWKIGHH</sequence>
<dbReference type="OrthoDB" id="310030at2759"/>
<feature type="transmembrane region" description="Helical" evidence="10">
    <location>
        <begin position="513"/>
        <end position="530"/>
    </location>
</feature>
<reference evidence="14 15" key="1">
    <citation type="submission" date="2019-05" db="EMBL/GenBank/DDBJ databases">
        <title>Emergence of the Ug99 lineage of the wheat stem rust pathogen through somatic hybridization.</title>
        <authorList>
            <person name="Li F."/>
            <person name="Upadhyaya N.M."/>
            <person name="Sperschneider J."/>
            <person name="Matny O."/>
            <person name="Nguyen-Phuc H."/>
            <person name="Mago R."/>
            <person name="Raley C."/>
            <person name="Miller M.E."/>
            <person name="Silverstein K.A.T."/>
            <person name="Henningsen E."/>
            <person name="Hirsch C.D."/>
            <person name="Visser B."/>
            <person name="Pretorius Z.A."/>
            <person name="Steffenson B.J."/>
            <person name="Schwessinger B."/>
            <person name="Dodds P.N."/>
            <person name="Figueroa M."/>
        </authorList>
    </citation>
    <scope>NUCLEOTIDE SEQUENCE [LARGE SCALE GENOMIC DNA]</scope>
    <source>
        <strain evidence="12">21-0</strain>
        <strain evidence="13 15">Ug99</strain>
    </source>
</reference>
<evidence type="ECO:0000313" key="14">
    <source>
        <dbReference type="Proteomes" id="UP000324748"/>
    </source>
</evidence>
<evidence type="ECO:0000256" key="11">
    <source>
        <dbReference type="SAM" id="MobiDB-lite"/>
    </source>
</evidence>
<comment type="pathway">
    <text evidence="3 10">Protein modification; protein glycosylation.</text>
</comment>
<gene>
    <name evidence="13" type="primary">OST1_1</name>
    <name evidence="12" type="synonym">OST1_2</name>
    <name evidence="12" type="ORF">PGT21_031581</name>
    <name evidence="13" type="ORF">PGTUg99_033305</name>
</gene>
<comment type="caution">
    <text evidence="13">The sequence shown here is derived from an EMBL/GenBank/DDBJ whole genome shotgun (WGS) entry which is preliminary data.</text>
</comment>
<proteinExistence type="inferred from homology"/>
<keyword evidence="9 10" id="KW-0472">Membrane</keyword>
<dbReference type="GO" id="GO:0018279">
    <property type="term" value="P:protein N-linked glycosylation via asparagine"/>
    <property type="evidence" value="ECO:0007669"/>
    <property type="project" value="TreeGrafter"/>
</dbReference>
<protein>
    <recommendedName>
        <fullName evidence="10">Dolichyl-diphosphooligosaccharide--protein glycosyltransferase subunit 1</fullName>
    </recommendedName>
</protein>
<dbReference type="InterPro" id="IPR007676">
    <property type="entry name" value="Ribophorin_I"/>
</dbReference>
<evidence type="ECO:0000256" key="2">
    <source>
        <dbReference type="ARBA" id="ARBA00004115"/>
    </source>
</evidence>
<evidence type="ECO:0000313" key="15">
    <source>
        <dbReference type="Proteomes" id="UP000325313"/>
    </source>
</evidence>